<name>A0AAE9KMP7_ALCFA</name>
<evidence type="ECO:0000313" key="4">
    <source>
        <dbReference type="Proteomes" id="UP000830925"/>
    </source>
</evidence>
<evidence type="ECO:0000256" key="2">
    <source>
        <dbReference type="SAM" id="SignalP"/>
    </source>
</evidence>
<dbReference type="Proteomes" id="UP000830925">
    <property type="component" value="Chromosome"/>
</dbReference>
<dbReference type="EMBL" id="CP095873">
    <property type="protein sequence ID" value="UPL20419.1"/>
    <property type="molecule type" value="Genomic_DNA"/>
</dbReference>
<feature type="signal peptide" evidence="2">
    <location>
        <begin position="1"/>
        <end position="23"/>
    </location>
</feature>
<organism evidence="3 4">
    <name type="scientific">Alcaligenes faecalis</name>
    <dbReference type="NCBI Taxonomy" id="511"/>
    <lineage>
        <taxon>Bacteria</taxon>
        <taxon>Pseudomonadati</taxon>
        <taxon>Pseudomonadota</taxon>
        <taxon>Betaproteobacteria</taxon>
        <taxon>Burkholderiales</taxon>
        <taxon>Alcaligenaceae</taxon>
        <taxon>Alcaligenes</taxon>
    </lineage>
</organism>
<dbReference type="AlphaFoldDB" id="A0AAE9KMP7"/>
<gene>
    <name evidence="3" type="ORF">MXF72_13490</name>
</gene>
<evidence type="ECO:0000256" key="1">
    <source>
        <dbReference type="SAM" id="MobiDB-lite"/>
    </source>
</evidence>
<sequence>MKRVPAIAGAALALLMASTSTFAATTYLTCEFADPSGKPQVFNFALNQEAGTFGVYVPASGSERMERGTFADNKASLNEGAIAWEIDLASGTIIRDRRMVGEKDQGSCSAISAERSGFEQ</sequence>
<accession>A0AAE9KMP7</accession>
<keyword evidence="2" id="KW-0732">Signal</keyword>
<evidence type="ECO:0008006" key="5">
    <source>
        <dbReference type="Google" id="ProtNLM"/>
    </source>
</evidence>
<reference evidence="3" key="1">
    <citation type="submission" date="2022-04" db="EMBL/GenBank/DDBJ databases">
        <title>Genomic mining of Alcaligenes faecalis D334 producing ectoin and derivatives.</title>
        <authorList>
            <person name="Doan V.T."/>
            <person name="Quach N.T."/>
            <person name="Vu T.-H.-N."/>
            <person name="Phi Q.-T."/>
        </authorList>
    </citation>
    <scope>NUCLEOTIDE SEQUENCE</scope>
    <source>
        <strain evidence="3">D334</strain>
    </source>
</reference>
<protein>
    <recommendedName>
        <fullName evidence="5">C-type lysozyme inhibitor domain-containing protein</fullName>
    </recommendedName>
</protein>
<proteinExistence type="predicted"/>
<feature type="region of interest" description="Disordered" evidence="1">
    <location>
        <begin position="101"/>
        <end position="120"/>
    </location>
</feature>
<feature type="chain" id="PRO_5042152088" description="C-type lysozyme inhibitor domain-containing protein" evidence="2">
    <location>
        <begin position="24"/>
        <end position="120"/>
    </location>
</feature>
<dbReference type="RefSeq" id="WP_035270780.1">
    <property type="nucleotide sequence ID" value="NZ_CP095873.1"/>
</dbReference>
<evidence type="ECO:0000313" key="3">
    <source>
        <dbReference type="EMBL" id="UPL20419.1"/>
    </source>
</evidence>